<dbReference type="AlphaFoldDB" id="A0A4S2JBC6"/>
<keyword evidence="2" id="KW-1185">Reference proteome</keyword>
<dbReference type="Proteomes" id="UP000310200">
    <property type="component" value="Unassembled WGS sequence"/>
</dbReference>
<name>A0A4S2JBC6_9HYME</name>
<reference evidence="1 2" key="1">
    <citation type="journal article" date="2019" name="Philos. Trans. R. Soc. Lond., B, Biol. Sci.">
        <title>Ant behaviour and brain gene expression of defending hosts depend on the ecological success of the intruding social parasite.</title>
        <authorList>
            <person name="Kaur R."/>
            <person name="Stoldt M."/>
            <person name="Jongepier E."/>
            <person name="Feldmeyer B."/>
            <person name="Menzel F."/>
            <person name="Bornberg-Bauer E."/>
            <person name="Foitzik S."/>
        </authorList>
    </citation>
    <scope>NUCLEOTIDE SEQUENCE [LARGE SCALE GENOMIC DNA]</scope>
    <source>
        <tissue evidence="1">Whole body</tissue>
    </source>
</reference>
<comment type="caution">
    <text evidence="1">The sequence shown here is derived from an EMBL/GenBank/DDBJ whole genome shotgun (WGS) entry which is preliminary data.</text>
</comment>
<proteinExistence type="predicted"/>
<protein>
    <submittedName>
        <fullName evidence="1">Uncharacterized protein</fullName>
    </submittedName>
</protein>
<gene>
    <name evidence="1" type="ORF">DBV15_11088</name>
</gene>
<accession>A0A4S2JBC6</accession>
<sequence length="72" mass="8186">MLRHFNKASVCLTMIADELQFTFDSDAQAHHSVLFSCQALSRLNLQSKQGGAAGLRQMLRSLSESKRKKRYE</sequence>
<evidence type="ECO:0000313" key="1">
    <source>
        <dbReference type="EMBL" id="TGZ32276.1"/>
    </source>
</evidence>
<dbReference type="EMBL" id="QBLH01003904">
    <property type="protein sequence ID" value="TGZ32276.1"/>
    <property type="molecule type" value="Genomic_DNA"/>
</dbReference>
<evidence type="ECO:0000313" key="2">
    <source>
        <dbReference type="Proteomes" id="UP000310200"/>
    </source>
</evidence>
<organism evidence="1 2">
    <name type="scientific">Temnothorax longispinosus</name>
    <dbReference type="NCBI Taxonomy" id="300112"/>
    <lineage>
        <taxon>Eukaryota</taxon>
        <taxon>Metazoa</taxon>
        <taxon>Ecdysozoa</taxon>
        <taxon>Arthropoda</taxon>
        <taxon>Hexapoda</taxon>
        <taxon>Insecta</taxon>
        <taxon>Pterygota</taxon>
        <taxon>Neoptera</taxon>
        <taxon>Endopterygota</taxon>
        <taxon>Hymenoptera</taxon>
        <taxon>Apocrita</taxon>
        <taxon>Aculeata</taxon>
        <taxon>Formicoidea</taxon>
        <taxon>Formicidae</taxon>
        <taxon>Myrmicinae</taxon>
        <taxon>Temnothorax</taxon>
    </lineage>
</organism>